<reference evidence="1" key="1">
    <citation type="submission" date="2018-05" db="EMBL/GenBank/DDBJ databases">
        <authorList>
            <person name="Lanie J.A."/>
            <person name="Ng W.-L."/>
            <person name="Kazmierczak K.M."/>
            <person name="Andrzejewski T.M."/>
            <person name="Davidsen T.M."/>
            <person name="Wayne K.J."/>
            <person name="Tettelin H."/>
            <person name="Glass J.I."/>
            <person name="Rusch D."/>
            <person name="Podicherti R."/>
            <person name="Tsui H.-C.T."/>
            <person name="Winkler M.E."/>
        </authorList>
    </citation>
    <scope>NUCLEOTIDE SEQUENCE</scope>
</reference>
<name>A0A382N0T7_9ZZZZ</name>
<organism evidence="1">
    <name type="scientific">marine metagenome</name>
    <dbReference type="NCBI Taxonomy" id="408172"/>
    <lineage>
        <taxon>unclassified sequences</taxon>
        <taxon>metagenomes</taxon>
        <taxon>ecological metagenomes</taxon>
    </lineage>
</organism>
<accession>A0A382N0T7</accession>
<protein>
    <submittedName>
        <fullName evidence="1">Uncharacterized protein</fullName>
    </submittedName>
</protein>
<sequence>MEISKNKFEKLEDKMINKILSNIKFDGLTTRKNYVGIKEFLIEFHEKRLKKINTKIKTN</sequence>
<dbReference type="EMBL" id="UINC01096667">
    <property type="protein sequence ID" value="SVC53737.1"/>
    <property type="molecule type" value="Genomic_DNA"/>
</dbReference>
<dbReference type="AlphaFoldDB" id="A0A382N0T7"/>
<gene>
    <name evidence="1" type="ORF">METZ01_LOCUS306591</name>
</gene>
<evidence type="ECO:0000313" key="1">
    <source>
        <dbReference type="EMBL" id="SVC53737.1"/>
    </source>
</evidence>
<proteinExistence type="predicted"/>